<dbReference type="GeneID" id="95987118"/>
<organism evidence="1 2">
    <name type="scientific">Vanrija albida</name>
    <dbReference type="NCBI Taxonomy" id="181172"/>
    <lineage>
        <taxon>Eukaryota</taxon>
        <taxon>Fungi</taxon>
        <taxon>Dikarya</taxon>
        <taxon>Basidiomycota</taxon>
        <taxon>Agaricomycotina</taxon>
        <taxon>Tremellomycetes</taxon>
        <taxon>Trichosporonales</taxon>
        <taxon>Trichosporonaceae</taxon>
        <taxon>Vanrija</taxon>
    </lineage>
</organism>
<dbReference type="Proteomes" id="UP001565368">
    <property type="component" value="Unassembled WGS sequence"/>
</dbReference>
<keyword evidence="2" id="KW-1185">Reference proteome</keyword>
<proteinExistence type="predicted"/>
<gene>
    <name evidence="1" type="ORF">Q8F55_006075</name>
</gene>
<protein>
    <submittedName>
        <fullName evidence="1">Uncharacterized protein</fullName>
    </submittedName>
</protein>
<sequence>MSSHVSRPTDQVADALAVLTLTDSGTNPGVGTTGLTFHPDFTEPSNAAIFQSSDNVCFRFDLDRLTAESTFFADFRDVGDHLVPDSAVDTVIPLFSASAEGLAFTFRLLRHHLHMPALDCIAWPAPGVLDEFADIVEAYDLGVALEMLTQIEVW</sequence>
<dbReference type="RefSeq" id="XP_069209186.1">
    <property type="nucleotide sequence ID" value="XM_069354544.1"/>
</dbReference>
<dbReference type="EMBL" id="JBBXJM010000004">
    <property type="protein sequence ID" value="KAL1409242.1"/>
    <property type="molecule type" value="Genomic_DNA"/>
</dbReference>
<reference evidence="1 2" key="1">
    <citation type="submission" date="2023-08" db="EMBL/GenBank/DDBJ databases">
        <title>Annotated Genome Sequence of Vanrija albida AlHP1.</title>
        <authorList>
            <person name="Herzog R."/>
        </authorList>
    </citation>
    <scope>NUCLEOTIDE SEQUENCE [LARGE SCALE GENOMIC DNA]</scope>
    <source>
        <strain evidence="1 2">AlHP1</strain>
    </source>
</reference>
<evidence type="ECO:0000313" key="1">
    <source>
        <dbReference type="EMBL" id="KAL1409242.1"/>
    </source>
</evidence>
<name>A0ABR3Q3R3_9TREE</name>
<comment type="caution">
    <text evidence="1">The sequence shown here is derived from an EMBL/GenBank/DDBJ whole genome shotgun (WGS) entry which is preliminary data.</text>
</comment>
<evidence type="ECO:0000313" key="2">
    <source>
        <dbReference type="Proteomes" id="UP001565368"/>
    </source>
</evidence>
<accession>A0ABR3Q3R3</accession>